<keyword evidence="3" id="KW-1185">Reference proteome</keyword>
<accession>A0ABQ8T905</accession>
<dbReference type="EMBL" id="JAJSOF020000013">
    <property type="protein sequence ID" value="KAJ4442340.1"/>
    <property type="molecule type" value="Genomic_DNA"/>
</dbReference>
<proteinExistence type="predicted"/>
<protein>
    <recommendedName>
        <fullName evidence="1">PiggyBac transposable element-derived protein domain-containing protein</fullName>
    </recommendedName>
</protein>
<dbReference type="PANTHER" id="PTHR46599:SF6">
    <property type="entry name" value="DUAL SPECIFICITY PHOSPHATASE 26"/>
    <property type="match status" value="1"/>
</dbReference>
<dbReference type="InterPro" id="IPR029526">
    <property type="entry name" value="PGBD"/>
</dbReference>
<reference evidence="2 3" key="1">
    <citation type="journal article" date="2022" name="Allergy">
        <title>Genome assembly and annotation of Periplaneta americana reveal a comprehensive cockroach allergen profile.</title>
        <authorList>
            <person name="Wang L."/>
            <person name="Xiong Q."/>
            <person name="Saelim N."/>
            <person name="Wang L."/>
            <person name="Nong W."/>
            <person name="Wan A.T."/>
            <person name="Shi M."/>
            <person name="Liu X."/>
            <person name="Cao Q."/>
            <person name="Hui J.H.L."/>
            <person name="Sookrung N."/>
            <person name="Leung T.F."/>
            <person name="Tungtrongchitr A."/>
            <person name="Tsui S.K.W."/>
        </authorList>
    </citation>
    <scope>NUCLEOTIDE SEQUENCE [LARGE SCALE GENOMIC DNA]</scope>
    <source>
        <strain evidence="2">PWHHKU_190912</strain>
    </source>
</reference>
<organism evidence="2 3">
    <name type="scientific">Periplaneta americana</name>
    <name type="common">American cockroach</name>
    <name type="synonym">Blatta americana</name>
    <dbReference type="NCBI Taxonomy" id="6978"/>
    <lineage>
        <taxon>Eukaryota</taxon>
        <taxon>Metazoa</taxon>
        <taxon>Ecdysozoa</taxon>
        <taxon>Arthropoda</taxon>
        <taxon>Hexapoda</taxon>
        <taxon>Insecta</taxon>
        <taxon>Pterygota</taxon>
        <taxon>Neoptera</taxon>
        <taxon>Polyneoptera</taxon>
        <taxon>Dictyoptera</taxon>
        <taxon>Blattodea</taxon>
        <taxon>Blattoidea</taxon>
        <taxon>Blattidae</taxon>
        <taxon>Blattinae</taxon>
        <taxon>Periplaneta</taxon>
    </lineage>
</organism>
<evidence type="ECO:0000313" key="3">
    <source>
        <dbReference type="Proteomes" id="UP001148838"/>
    </source>
</evidence>
<evidence type="ECO:0000313" key="2">
    <source>
        <dbReference type="EMBL" id="KAJ4442340.1"/>
    </source>
</evidence>
<dbReference type="Proteomes" id="UP001148838">
    <property type="component" value="Unassembled WGS sequence"/>
</dbReference>
<gene>
    <name evidence="2" type="ORF">ANN_03926</name>
</gene>
<dbReference type="PANTHER" id="PTHR46599">
    <property type="entry name" value="PIGGYBAC TRANSPOSABLE ELEMENT-DERIVED PROTEIN 4"/>
    <property type="match status" value="1"/>
</dbReference>
<dbReference type="Pfam" id="PF13843">
    <property type="entry name" value="DDE_Tnp_1_7"/>
    <property type="match status" value="1"/>
</dbReference>
<evidence type="ECO:0000259" key="1">
    <source>
        <dbReference type="Pfam" id="PF13843"/>
    </source>
</evidence>
<name>A0ABQ8T905_PERAM</name>
<feature type="domain" description="PiggyBac transposable element-derived protein" evidence="1">
    <location>
        <begin position="240"/>
        <end position="301"/>
    </location>
</feature>
<sequence>MPCHLKRLDLMFLIMSSEEYNACSSEGNLSGQHMPGIKVEFVDDSHRVTSEIKVEEGRVPFDFSLVKCEGFPVLKCEAKEDSFDVERVQQEQKVKVSSEEDGVLIESILDDGEKNVSQECAAIYLQEYKLTQCGSNRSDSSKISDCVSETEDEFHQIEDMGCDYDNGDIDDDAEPNFTICTSSDSETDRNISDNNDSANVRIMKYVTRTGRVYVPNPPRPVAANIIHGKPELPQTEGTTPESRGLREVVKRLVTPIKDSGRNVTTDRFYTSVELPEDLYECKMTLVGTMKNNRKHIPEELKP</sequence>
<comment type="caution">
    <text evidence="2">The sequence shown here is derived from an EMBL/GenBank/DDBJ whole genome shotgun (WGS) entry which is preliminary data.</text>
</comment>